<feature type="non-terminal residue" evidence="1">
    <location>
        <position position="56"/>
    </location>
</feature>
<evidence type="ECO:0000313" key="2">
    <source>
        <dbReference type="Proteomes" id="UP000708208"/>
    </source>
</evidence>
<dbReference type="AlphaFoldDB" id="A0A8J2NU33"/>
<accession>A0A8J2NU33</accession>
<dbReference type="Proteomes" id="UP000708208">
    <property type="component" value="Unassembled WGS sequence"/>
</dbReference>
<name>A0A8J2NU33_9HEXA</name>
<feature type="non-terminal residue" evidence="1">
    <location>
        <position position="1"/>
    </location>
</feature>
<dbReference type="OrthoDB" id="5573735at2759"/>
<evidence type="ECO:0000313" key="1">
    <source>
        <dbReference type="EMBL" id="CAG7718442.1"/>
    </source>
</evidence>
<comment type="caution">
    <text evidence="1">The sequence shown here is derived from an EMBL/GenBank/DDBJ whole genome shotgun (WGS) entry which is preliminary data.</text>
</comment>
<protein>
    <submittedName>
        <fullName evidence="1">Uncharacterized protein</fullName>
    </submittedName>
</protein>
<proteinExistence type="predicted"/>
<reference evidence="1" key="1">
    <citation type="submission" date="2021-06" db="EMBL/GenBank/DDBJ databases">
        <authorList>
            <person name="Hodson N. C."/>
            <person name="Mongue J. A."/>
            <person name="Jaron S. K."/>
        </authorList>
    </citation>
    <scope>NUCLEOTIDE SEQUENCE</scope>
</reference>
<sequence>LCTGSLIKLDSRGSYNQWGFTNVERYGVRNINYLNLFGYAVTSGNYFRRNEILFAA</sequence>
<organism evidence="1 2">
    <name type="scientific">Allacma fusca</name>
    <dbReference type="NCBI Taxonomy" id="39272"/>
    <lineage>
        <taxon>Eukaryota</taxon>
        <taxon>Metazoa</taxon>
        <taxon>Ecdysozoa</taxon>
        <taxon>Arthropoda</taxon>
        <taxon>Hexapoda</taxon>
        <taxon>Collembola</taxon>
        <taxon>Symphypleona</taxon>
        <taxon>Sminthuridae</taxon>
        <taxon>Allacma</taxon>
    </lineage>
</organism>
<keyword evidence="2" id="KW-1185">Reference proteome</keyword>
<dbReference type="EMBL" id="CAJVCH010053494">
    <property type="protein sequence ID" value="CAG7718442.1"/>
    <property type="molecule type" value="Genomic_DNA"/>
</dbReference>
<gene>
    <name evidence="1" type="ORF">AFUS01_LOCUS7834</name>
</gene>